<keyword evidence="2" id="KW-1185">Reference proteome</keyword>
<comment type="caution">
    <text evidence="1">The sequence shown here is derived from an EMBL/GenBank/DDBJ whole genome shotgun (WGS) entry which is preliminary data.</text>
</comment>
<sequence>MAATDGGIRSVTLLDGAVVAAAPAGYCIAPGAGQRQADSAVVIMGRCSATGTAVPALVTLTVGQAGSAGAMAGGGAALAGYFTSPAGRAALSRSGRAGDVEVVSASDAGGAFLLRVRDRVAGEYWRGIAGLRGRLVTVTAAGPEGQALDPAQGRALVEAALAALRRANAQGAT</sequence>
<dbReference type="RefSeq" id="WP_161768292.1">
    <property type="nucleotide sequence ID" value="NZ_JAAATW010000004.1"/>
</dbReference>
<name>A0ABW9Y9V6_9RHOB</name>
<evidence type="ECO:0000313" key="2">
    <source>
        <dbReference type="Proteomes" id="UP001517376"/>
    </source>
</evidence>
<organism evidence="1 2">
    <name type="scientific">Paragemmobacter ruber</name>
    <dbReference type="NCBI Taxonomy" id="1985673"/>
    <lineage>
        <taxon>Bacteria</taxon>
        <taxon>Pseudomonadati</taxon>
        <taxon>Pseudomonadota</taxon>
        <taxon>Alphaproteobacteria</taxon>
        <taxon>Rhodobacterales</taxon>
        <taxon>Paracoccaceae</taxon>
        <taxon>Paragemmobacter</taxon>
    </lineage>
</organism>
<evidence type="ECO:0000313" key="1">
    <source>
        <dbReference type="EMBL" id="NBE09228.1"/>
    </source>
</evidence>
<gene>
    <name evidence="1" type="ORF">GU920_16910</name>
</gene>
<dbReference type="Proteomes" id="UP001517376">
    <property type="component" value="Unassembled WGS sequence"/>
</dbReference>
<protein>
    <submittedName>
        <fullName evidence="1">Cation transport ATPase</fullName>
    </submittedName>
</protein>
<reference evidence="2" key="1">
    <citation type="submission" date="2020-01" db="EMBL/GenBank/DDBJ databases">
        <title>Sphingomonas sp. strain CSW-10.</title>
        <authorList>
            <person name="Chen W.-M."/>
        </authorList>
    </citation>
    <scope>NUCLEOTIDE SEQUENCE [LARGE SCALE GENOMIC DNA]</scope>
    <source>
        <strain evidence="2">CCP-1</strain>
    </source>
</reference>
<proteinExistence type="predicted"/>
<accession>A0ABW9Y9V6</accession>
<dbReference type="EMBL" id="JAAATW010000004">
    <property type="protein sequence ID" value="NBE09228.1"/>
    <property type="molecule type" value="Genomic_DNA"/>
</dbReference>